<feature type="domain" description="Adenosine deaminase" evidence="12">
    <location>
        <begin position="189"/>
        <end position="482"/>
    </location>
</feature>
<dbReference type="GO" id="GO:0046103">
    <property type="term" value="P:inosine biosynthetic process"/>
    <property type="evidence" value="ECO:0007669"/>
    <property type="project" value="TreeGrafter"/>
</dbReference>
<evidence type="ECO:0000259" key="13">
    <source>
        <dbReference type="Pfam" id="PF08451"/>
    </source>
</evidence>
<keyword evidence="9" id="KW-0378">Hydrolase</keyword>
<protein>
    <recommendedName>
        <fullName evidence="5">Adenosine deaminase</fullName>
        <ecNumber evidence="4">3.5.4.4</ecNumber>
    </recommendedName>
</protein>
<dbReference type="Pfam" id="PF08451">
    <property type="entry name" value="A_deaminase_N"/>
    <property type="match status" value="1"/>
</dbReference>
<comment type="caution">
    <text evidence="14">The sequence shown here is derived from an EMBL/GenBank/DDBJ whole genome shotgun (WGS) entry which is preliminary data.</text>
</comment>
<comment type="cofactor">
    <cofactor evidence="1">
        <name>Zn(2+)</name>
        <dbReference type="ChEBI" id="CHEBI:29105"/>
    </cofactor>
</comment>
<evidence type="ECO:0000256" key="7">
    <source>
        <dbReference type="ARBA" id="ARBA00022723"/>
    </source>
</evidence>
<evidence type="ECO:0000256" key="1">
    <source>
        <dbReference type="ARBA" id="ARBA00001947"/>
    </source>
</evidence>
<keyword evidence="8 11" id="KW-0732">Signal</keyword>
<dbReference type="InterPro" id="IPR006330">
    <property type="entry name" value="Ado/ade_deaminase"/>
</dbReference>
<sequence>MRFLYLYIFLHVCYATIDDYNAKRAQILRDEALLSLGGDTQLTDKELAVNNCLMQHKFREVDYGYNNPQAFNFSHHFFLYNNNINKSKAYQIIKDIPKGAALHIHDMGILGPDYIMRLTYMDHLYTCFGLRDIQFKFSFKRPQTLCDGRWQLLKDVRDNFNDTTTFDAHLRQYFTMRVDNPDMMYPTIKESWGTFMKYFSTVIQILTYRPVWEQYFYDVLLKFRLDNVMYIELRSILPNLYDLDGTVYSPIITAKTYNKVIKKFKREYPDFFGAKLIYAPSRKIERIQLDKYLNLARTLKADMPDLFAGFDLVGQEDLGSPLIEFIPQLLSASKELNYFFHAGETNWYGTLTDENLIDAILLGAKRLGHAYGIIKHPLLMKAVKDKGIGIEVNVISNNVLSLVHDVRNHPLSAFLAQGLPVVLSSDDPGIWEADPLSDDFYVAFVGVASRLSDLRLIKQLAFNSLKYSALNETMKAVAINQLKERWDTFIRYLLSLEVRHFTNKDSSELRTGS</sequence>
<comment type="subcellular location">
    <subcellularLocation>
        <location evidence="2">Secreted</location>
    </subcellularLocation>
</comment>
<reference evidence="14 15" key="1">
    <citation type="journal article" date="2011" name="Cell">
        <title>The monarch butterfly genome yields insights into long-distance migration.</title>
        <authorList>
            <person name="Zhan S."/>
            <person name="Merlin C."/>
            <person name="Boore J.L."/>
            <person name="Reppert S.M."/>
        </authorList>
    </citation>
    <scope>NUCLEOTIDE SEQUENCE [LARGE SCALE GENOMIC DNA]</scope>
    <source>
        <strain evidence="14">F-2</strain>
    </source>
</reference>
<dbReference type="GO" id="GO:0005615">
    <property type="term" value="C:extracellular space"/>
    <property type="evidence" value="ECO:0007669"/>
    <property type="project" value="InterPro"/>
</dbReference>
<dbReference type="GO" id="GO:0004000">
    <property type="term" value="F:adenosine deaminase activity"/>
    <property type="evidence" value="ECO:0007669"/>
    <property type="project" value="InterPro"/>
</dbReference>
<dbReference type="Proteomes" id="UP000007151">
    <property type="component" value="Unassembled WGS sequence"/>
</dbReference>
<name>A0A212FMK2_DANPL</name>
<dbReference type="EMBL" id="AGBW02007651">
    <property type="protein sequence ID" value="OWR54920.1"/>
    <property type="molecule type" value="Genomic_DNA"/>
</dbReference>
<evidence type="ECO:0000256" key="4">
    <source>
        <dbReference type="ARBA" id="ARBA00012784"/>
    </source>
</evidence>
<evidence type="ECO:0000259" key="12">
    <source>
        <dbReference type="Pfam" id="PF00962"/>
    </source>
</evidence>
<accession>A0A212FMK2</accession>
<evidence type="ECO:0000256" key="8">
    <source>
        <dbReference type="ARBA" id="ARBA00022729"/>
    </source>
</evidence>
<dbReference type="eggNOG" id="KOG1097">
    <property type="taxonomic scope" value="Eukaryota"/>
</dbReference>
<dbReference type="AlphaFoldDB" id="A0A212FMK2"/>
<dbReference type="STRING" id="278856.A0A212FMK2"/>
<feature type="domain" description="Adenosine/AMP deaminase N-terminal" evidence="13">
    <location>
        <begin position="16"/>
        <end position="93"/>
    </location>
</feature>
<dbReference type="InterPro" id="IPR013659">
    <property type="entry name" value="A_deaminase_N"/>
</dbReference>
<feature type="signal peptide" evidence="11">
    <location>
        <begin position="1"/>
        <end position="15"/>
    </location>
</feature>
<evidence type="ECO:0000256" key="6">
    <source>
        <dbReference type="ARBA" id="ARBA00022525"/>
    </source>
</evidence>
<dbReference type="PANTHER" id="PTHR11409:SF39">
    <property type="entry name" value="ADENOSINE DEAMINASE 2"/>
    <property type="match status" value="1"/>
</dbReference>
<dbReference type="SUPFAM" id="SSF51556">
    <property type="entry name" value="Metallo-dependent hydrolases"/>
    <property type="match status" value="1"/>
</dbReference>
<dbReference type="GO" id="GO:0006154">
    <property type="term" value="P:adenosine catabolic process"/>
    <property type="evidence" value="ECO:0007669"/>
    <property type="project" value="InterPro"/>
</dbReference>
<dbReference type="PANTHER" id="PTHR11409">
    <property type="entry name" value="ADENOSINE DEAMINASE"/>
    <property type="match status" value="1"/>
</dbReference>
<keyword evidence="7" id="KW-0479">Metal-binding</keyword>
<dbReference type="FunFam" id="3.20.20.140:FF:000017">
    <property type="entry name" value="Adenosine deaminase 2"/>
    <property type="match status" value="1"/>
</dbReference>
<keyword evidence="15" id="KW-1185">Reference proteome</keyword>
<dbReference type="InterPro" id="IPR001365">
    <property type="entry name" value="A_deaminase_dom"/>
</dbReference>
<dbReference type="InterPro" id="IPR006331">
    <property type="entry name" value="ADGF"/>
</dbReference>
<dbReference type="Gene3D" id="3.20.20.140">
    <property type="entry name" value="Metal-dependent hydrolases"/>
    <property type="match status" value="1"/>
</dbReference>
<evidence type="ECO:0000313" key="14">
    <source>
        <dbReference type="EMBL" id="OWR54920.1"/>
    </source>
</evidence>
<evidence type="ECO:0000256" key="2">
    <source>
        <dbReference type="ARBA" id="ARBA00004613"/>
    </source>
</evidence>
<dbReference type="InterPro" id="IPR032466">
    <property type="entry name" value="Metal_Hydrolase"/>
</dbReference>
<dbReference type="KEGG" id="dpl:KGM_207015"/>
<keyword evidence="6" id="KW-0964">Secreted</keyword>
<evidence type="ECO:0000256" key="5">
    <source>
        <dbReference type="ARBA" id="ARBA00018099"/>
    </source>
</evidence>
<evidence type="ECO:0000313" key="15">
    <source>
        <dbReference type="Proteomes" id="UP000007151"/>
    </source>
</evidence>
<feature type="chain" id="PRO_5012871783" description="Adenosine deaminase" evidence="11">
    <location>
        <begin position="16"/>
        <end position="513"/>
    </location>
</feature>
<evidence type="ECO:0000256" key="9">
    <source>
        <dbReference type="ARBA" id="ARBA00022801"/>
    </source>
</evidence>
<dbReference type="EC" id="3.5.4.4" evidence="4"/>
<comment type="similarity">
    <text evidence="3">Belongs to the metallo-dependent hydrolases superfamily. Adenosine and AMP deaminases family. ADGF subfamily.</text>
</comment>
<proteinExistence type="inferred from homology"/>
<organism evidence="14 15">
    <name type="scientific">Danaus plexippus plexippus</name>
    <dbReference type="NCBI Taxonomy" id="278856"/>
    <lineage>
        <taxon>Eukaryota</taxon>
        <taxon>Metazoa</taxon>
        <taxon>Ecdysozoa</taxon>
        <taxon>Arthropoda</taxon>
        <taxon>Hexapoda</taxon>
        <taxon>Insecta</taxon>
        <taxon>Pterygota</taxon>
        <taxon>Neoptera</taxon>
        <taxon>Endopterygota</taxon>
        <taxon>Lepidoptera</taxon>
        <taxon>Glossata</taxon>
        <taxon>Ditrysia</taxon>
        <taxon>Papilionoidea</taxon>
        <taxon>Nymphalidae</taxon>
        <taxon>Danainae</taxon>
        <taxon>Danaini</taxon>
        <taxon>Danaina</taxon>
        <taxon>Danaus</taxon>
        <taxon>Danaus</taxon>
    </lineage>
</organism>
<gene>
    <name evidence="14" type="ORF">KGM_207015</name>
</gene>
<dbReference type="Pfam" id="PF00962">
    <property type="entry name" value="A_deaminase"/>
    <property type="match status" value="1"/>
</dbReference>
<dbReference type="FunCoup" id="A0A212FMK2">
    <property type="interactions" value="108"/>
</dbReference>
<dbReference type="NCBIfam" id="TIGR01431">
    <property type="entry name" value="adm_rel"/>
    <property type="match status" value="1"/>
</dbReference>
<evidence type="ECO:0000256" key="11">
    <source>
        <dbReference type="SAM" id="SignalP"/>
    </source>
</evidence>
<comment type="catalytic activity">
    <reaction evidence="10">
        <text>adenosine + H2O + H(+) = inosine + NH4(+)</text>
        <dbReference type="Rhea" id="RHEA:24408"/>
        <dbReference type="ChEBI" id="CHEBI:15377"/>
        <dbReference type="ChEBI" id="CHEBI:15378"/>
        <dbReference type="ChEBI" id="CHEBI:16335"/>
        <dbReference type="ChEBI" id="CHEBI:17596"/>
        <dbReference type="ChEBI" id="CHEBI:28938"/>
        <dbReference type="EC" id="3.5.4.4"/>
    </reaction>
</comment>
<dbReference type="GO" id="GO:0046872">
    <property type="term" value="F:metal ion binding"/>
    <property type="evidence" value="ECO:0007669"/>
    <property type="project" value="UniProtKB-KW"/>
</dbReference>
<evidence type="ECO:0000256" key="3">
    <source>
        <dbReference type="ARBA" id="ARBA00006083"/>
    </source>
</evidence>
<evidence type="ECO:0000256" key="10">
    <source>
        <dbReference type="ARBA" id="ARBA00047764"/>
    </source>
</evidence>
<dbReference type="InParanoid" id="A0A212FMK2"/>